<keyword evidence="3 9" id="KW-0547">Nucleotide-binding</keyword>
<evidence type="ECO:0000256" key="1">
    <source>
        <dbReference type="ARBA" id="ARBA00009609"/>
    </source>
</evidence>
<dbReference type="SMART" id="SM00470">
    <property type="entry name" value="ParB"/>
    <property type="match status" value="1"/>
</dbReference>
<dbReference type="InterPro" id="IPR016692">
    <property type="entry name" value="Sulfiredoxin"/>
</dbReference>
<keyword evidence="5 9" id="KW-0049">Antioxidant</keyword>
<reference evidence="13" key="1">
    <citation type="submission" date="2023-03" db="EMBL/GenBank/DDBJ databases">
        <title>Near-Complete genome sequence of Lipomyces tetrasporous NRRL Y-64009, an oleaginous yeast capable of growing on lignocellulosic hydrolysates.</title>
        <authorList>
            <consortium name="Lawrence Berkeley National Laboratory"/>
            <person name="Jagtap S.S."/>
            <person name="Liu J.-J."/>
            <person name="Walukiewicz H.E."/>
            <person name="Pangilinan J."/>
            <person name="Lipzen A."/>
            <person name="Ahrendt S."/>
            <person name="Koriabine M."/>
            <person name="Cobaugh K."/>
            <person name="Salamov A."/>
            <person name="Yoshinaga Y."/>
            <person name="Ng V."/>
            <person name="Daum C."/>
            <person name="Grigoriev I.V."/>
            <person name="Slininger P.J."/>
            <person name="Dien B.S."/>
            <person name="Jin Y.-S."/>
            <person name="Rao C.V."/>
        </authorList>
    </citation>
    <scope>NUCLEOTIDE SEQUENCE</scope>
    <source>
        <strain evidence="13">NRRL Y-64009</strain>
    </source>
</reference>
<feature type="binding site" evidence="10">
    <location>
        <begin position="72"/>
        <end position="75"/>
    </location>
    <ligand>
        <name>ATP</name>
        <dbReference type="ChEBI" id="CHEBI:30616"/>
    </ligand>
</feature>
<evidence type="ECO:0000256" key="4">
    <source>
        <dbReference type="ARBA" id="ARBA00022840"/>
    </source>
</evidence>
<dbReference type="SUPFAM" id="SSF110849">
    <property type="entry name" value="ParB/Sulfiredoxin"/>
    <property type="match status" value="1"/>
</dbReference>
<feature type="disulfide bond" description="Interchain" evidence="11">
    <location>
        <position position="73"/>
    </location>
</feature>
<evidence type="ECO:0000313" key="13">
    <source>
        <dbReference type="EMBL" id="KAJ8097122.1"/>
    </source>
</evidence>
<evidence type="ECO:0000256" key="11">
    <source>
        <dbReference type="PIRSR" id="PIRSR017267-2"/>
    </source>
</evidence>
<proteinExistence type="inferred from homology"/>
<dbReference type="AlphaFoldDB" id="A0AAD7QKU6"/>
<dbReference type="PIRSF" id="PIRSF017267">
    <property type="entry name" value="Sulfiredoxin"/>
    <property type="match status" value="1"/>
</dbReference>
<dbReference type="GO" id="GO:0005737">
    <property type="term" value="C:cytoplasm"/>
    <property type="evidence" value="ECO:0007669"/>
    <property type="project" value="TreeGrafter"/>
</dbReference>
<dbReference type="CDD" id="cd16395">
    <property type="entry name" value="Srx"/>
    <property type="match status" value="1"/>
</dbReference>
<dbReference type="PANTHER" id="PTHR21348">
    <property type="match status" value="1"/>
</dbReference>
<keyword evidence="6 9" id="KW-0560">Oxidoreductase</keyword>
<protein>
    <recommendedName>
        <fullName evidence="2 9">Sulfiredoxin</fullName>
        <ecNumber evidence="2 9">1.8.98.2</ecNumber>
    </recommendedName>
</protein>
<dbReference type="GeneID" id="80886146"/>
<accession>A0AAD7QKU6</accession>
<keyword evidence="14" id="KW-1185">Reference proteome</keyword>
<dbReference type="GO" id="GO:0034599">
    <property type="term" value="P:cellular response to oxidative stress"/>
    <property type="evidence" value="ECO:0007669"/>
    <property type="project" value="TreeGrafter"/>
</dbReference>
<evidence type="ECO:0000256" key="10">
    <source>
        <dbReference type="PIRSR" id="PIRSR017267-1"/>
    </source>
</evidence>
<organism evidence="13 14">
    <name type="scientific">Lipomyces tetrasporus</name>
    <dbReference type="NCBI Taxonomy" id="54092"/>
    <lineage>
        <taxon>Eukaryota</taxon>
        <taxon>Fungi</taxon>
        <taxon>Dikarya</taxon>
        <taxon>Ascomycota</taxon>
        <taxon>Saccharomycotina</taxon>
        <taxon>Lipomycetes</taxon>
        <taxon>Lipomycetales</taxon>
        <taxon>Lipomycetaceae</taxon>
        <taxon>Lipomyces</taxon>
    </lineage>
</organism>
<feature type="domain" description="ParB-like N-terminal" evidence="12">
    <location>
        <begin position="12"/>
        <end position="107"/>
    </location>
</feature>
<keyword evidence="4 9" id="KW-0067">ATP-binding</keyword>
<evidence type="ECO:0000256" key="7">
    <source>
        <dbReference type="ARBA" id="ARBA00023157"/>
    </source>
</evidence>
<name>A0AAD7QKU6_9ASCO</name>
<dbReference type="Gene3D" id="3.90.1530.10">
    <property type="entry name" value="Conserved hypothetical protein from pyrococcus furiosus pfu- 392566-001, ParB domain"/>
    <property type="match status" value="1"/>
</dbReference>
<dbReference type="RefSeq" id="XP_056040572.1">
    <property type="nucleotide sequence ID" value="XM_056190980.1"/>
</dbReference>
<evidence type="ECO:0000256" key="2">
    <source>
        <dbReference type="ARBA" id="ARBA00013055"/>
    </source>
</evidence>
<dbReference type="EMBL" id="JARPMG010000012">
    <property type="protein sequence ID" value="KAJ8097122.1"/>
    <property type="molecule type" value="Genomic_DNA"/>
</dbReference>
<dbReference type="PANTHER" id="PTHR21348:SF2">
    <property type="entry name" value="SULFIREDOXIN-1"/>
    <property type="match status" value="1"/>
</dbReference>
<evidence type="ECO:0000256" key="8">
    <source>
        <dbReference type="ARBA" id="ARBA00047514"/>
    </source>
</evidence>
<dbReference type="InterPro" id="IPR003115">
    <property type="entry name" value="ParB_N"/>
</dbReference>
<dbReference type="Pfam" id="PF02195">
    <property type="entry name" value="ParB_N"/>
    <property type="match status" value="1"/>
</dbReference>
<comment type="similarity">
    <text evidence="1 9">Belongs to the sulfiredoxin family.</text>
</comment>
<comment type="caution">
    <text evidence="13">The sequence shown here is derived from an EMBL/GenBank/DDBJ whole genome shotgun (WGS) entry which is preliminary data.</text>
</comment>
<evidence type="ECO:0000256" key="5">
    <source>
        <dbReference type="ARBA" id="ARBA00022862"/>
    </source>
</evidence>
<sequence length="127" mass="14104">MSIQTSNMNRISFLPLSSIRRPIVPVLDEDKIGRMIETLSRTDPDAIDDGLPPIDVLRVRKNGKDWYFGFGGCHRFQAYERTGKQTVKCKVVPVTESMLKMYVGGSVAEMFKDRPADAPSGPGTTVV</sequence>
<evidence type="ECO:0000313" key="14">
    <source>
        <dbReference type="Proteomes" id="UP001217417"/>
    </source>
</evidence>
<dbReference type="Proteomes" id="UP001217417">
    <property type="component" value="Unassembled WGS sequence"/>
</dbReference>
<comment type="catalytic activity">
    <reaction evidence="8 9">
        <text>S-hydroxy-S-oxy-L-cysteinyl-[peroxiredoxin] + [protein]-dithiol + ATP = S-hydroxy-L-cysteinyl-[peroxiredoxin] + [protein]-disulfide + ADP + phosphate</text>
        <dbReference type="Rhea" id="RHEA:17545"/>
        <dbReference type="Rhea" id="RHEA-COMP:10593"/>
        <dbReference type="Rhea" id="RHEA-COMP:10594"/>
        <dbReference type="Rhea" id="RHEA-COMP:13681"/>
        <dbReference type="Rhea" id="RHEA-COMP:17976"/>
        <dbReference type="ChEBI" id="CHEBI:29950"/>
        <dbReference type="ChEBI" id="CHEBI:30616"/>
        <dbReference type="ChEBI" id="CHEBI:43474"/>
        <dbReference type="ChEBI" id="CHEBI:50058"/>
        <dbReference type="ChEBI" id="CHEBI:61973"/>
        <dbReference type="ChEBI" id="CHEBI:61974"/>
        <dbReference type="ChEBI" id="CHEBI:456216"/>
        <dbReference type="EC" id="1.8.98.2"/>
    </reaction>
</comment>
<dbReference type="InterPro" id="IPR036086">
    <property type="entry name" value="ParB/Sulfiredoxin_sf"/>
</dbReference>
<gene>
    <name evidence="13" type="ORF">POJ06DRAFT_39864</name>
</gene>
<evidence type="ECO:0000256" key="6">
    <source>
        <dbReference type="ARBA" id="ARBA00023002"/>
    </source>
</evidence>
<evidence type="ECO:0000259" key="12">
    <source>
        <dbReference type="SMART" id="SM00470"/>
    </source>
</evidence>
<evidence type="ECO:0000256" key="3">
    <source>
        <dbReference type="ARBA" id="ARBA00022741"/>
    </source>
</evidence>
<dbReference type="GO" id="GO:0032542">
    <property type="term" value="F:sulfiredoxin activity"/>
    <property type="evidence" value="ECO:0007669"/>
    <property type="project" value="UniProtKB-EC"/>
</dbReference>
<dbReference type="EC" id="1.8.98.2" evidence="2 9"/>
<evidence type="ECO:0000256" key="9">
    <source>
        <dbReference type="PIRNR" id="PIRNR017267"/>
    </source>
</evidence>
<dbReference type="GO" id="GO:0005524">
    <property type="term" value="F:ATP binding"/>
    <property type="evidence" value="ECO:0007669"/>
    <property type="project" value="UniProtKB-KW"/>
</dbReference>
<keyword evidence="7 11" id="KW-1015">Disulfide bond</keyword>